<dbReference type="GO" id="GO:0005886">
    <property type="term" value="C:plasma membrane"/>
    <property type="evidence" value="ECO:0007669"/>
    <property type="project" value="UniProtKB-SubCell"/>
</dbReference>
<evidence type="ECO:0000256" key="1">
    <source>
        <dbReference type="ARBA" id="ARBA00004651"/>
    </source>
</evidence>
<dbReference type="PANTHER" id="PTHR32322:SF18">
    <property type="entry name" value="S-ADENOSYLMETHIONINE_S-ADENOSYLHOMOCYSTEINE TRANSPORTER"/>
    <property type="match status" value="1"/>
</dbReference>
<gene>
    <name evidence="9" type="ORF">I6U48_08455</name>
</gene>
<feature type="transmembrane region" description="Helical" evidence="7">
    <location>
        <begin position="72"/>
        <end position="91"/>
    </location>
</feature>
<keyword evidence="10" id="KW-1185">Reference proteome</keyword>
<keyword evidence="4 7" id="KW-0812">Transmembrane</keyword>
<name>A0A949X3U6_9CLOT</name>
<evidence type="ECO:0000256" key="5">
    <source>
        <dbReference type="ARBA" id="ARBA00022989"/>
    </source>
</evidence>
<evidence type="ECO:0000256" key="2">
    <source>
        <dbReference type="ARBA" id="ARBA00007362"/>
    </source>
</evidence>
<evidence type="ECO:0000313" key="10">
    <source>
        <dbReference type="Proteomes" id="UP000694308"/>
    </source>
</evidence>
<keyword evidence="5 7" id="KW-1133">Transmembrane helix</keyword>
<dbReference type="InterPro" id="IPR000620">
    <property type="entry name" value="EamA_dom"/>
</dbReference>
<feature type="domain" description="EamA" evidence="8">
    <location>
        <begin position="154"/>
        <end position="295"/>
    </location>
</feature>
<feature type="transmembrane region" description="Helical" evidence="7">
    <location>
        <begin position="7"/>
        <end position="27"/>
    </location>
</feature>
<dbReference type="InterPro" id="IPR050638">
    <property type="entry name" value="AA-Vitamin_Transporters"/>
</dbReference>
<organism evidence="9 10">
    <name type="scientific">Clostridium thailandense</name>
    <dbReference type="NCBI Taxonomy" id="2794346"/>
    <lineage>
        <taxon>Bacteria</taxon>
        <taxon>Bacillati</taxon>
        <taxon>Bacillota</taxon>
        <taxon>Clostridia</taxon>
        <taxon>Eubacteriales</taxon>
        <taxon>Clostridiaceae</taxon>
        <taxon>Clostridium</taxon>
    </lineage>
</organism>
<dbReference type="Pfam" id="PF00892">
    <property type="entry name" value="EamA"/>
    <property type="match status" value="2"/>
</dbReference>
<evidence type="ECO:0000256" key="4">
    <source>
        <dbReference type="ARBA" id="ARBA00022692"/>
    </source>
</evidence>
<keyword evidence="6 7" id="KW-0472">Membrane</keyword>
<evidence type="ECO:0000256" key="7">
    <source>
        <dbReference type="SAM" id="Phobius"/>
    </source>
</evidence>
<feature type="transmembrane region" description="Helical" evidence="7">
    <location>
        <begin position="39"/>
        <end position="60"/>
    </location>
</feature>
<keyword evidence="3" id="KW-1003">Cell membrane</keyword>
<evidence type="ECO:0000256" key="6">
    <source>
        <dbReference type="ARBA" id="ARBA00023136"/>
    </source>
</evidence>
<dbReference type="RefSeq" id="WP_218319975.1">
    <property type="nucleotide sequence ID" value="NZ_JAEEGC010000035.1"/>
</dbReference>
<feature type="transmembrane region" description="Helical" evidence="7">
    <location>
        <begin position="154"/>
        <end position="173"/>
    </location>
</feature>
<evidence type="ECO:0000259" key="8">
    <source>
        <dbReference type="Pfam" id="PF00892"/>
    </source>
</evidence>
<sequence>MNYNKNILPYASATTTSIIFGLSFLFSKKALDIASPFSLLSFRFLTAFTIMSLLIIFKVITVNYKNKSIKNLFFLALMQPVIYFIFETYGIKNSSSSFAGIMIALVPIIVTVLASYFLKEKFSITQLAFIILSVIGVSFIAFMDTKGSGNTSSLGVILLIITVMSAAIFNILSRKLSSSFTPIEITYFMMGLGALFFNIVSISEHLILGTLENYFLPLKSKDFIISIFYLGIISSVIAFLLLNFTLSKIEASKSTVFSNLSTIVSIAAGVIVLNEGFKYYHIVGSIMILVGVWGTSKFGNSNKKIIPKEIELL</sequence>
<dbReference type="AlphaFoldDB" id="A0A949X3U6"/>
<protein>
    <submittedName>
        <fullName evidence="9">DMT family transporter</fullName>
    </submittedName>
</protein>
<feature type="transmembrane region" description="Helical" evidence="7">
    <location>
        <begin position="223"/>
        <end position="244"/>
    </location>
</feature>
<evidence type="ECO:0000256" key="3">
    <source>
        <dbReference type="ARBA" id="ARBA00022475"/>
    </source>
</evidence>
<feature type="transmembrane region" description="Helical" evidence="7">
    <location>
        <begin position="185"/>
        <end position="203"/>
    </location>
</feature>
<feature type="transmembrane region" description="Helical" evidence="7">
    <location>
        <begin position="97"/>
        <end position="117"/>
    </location>
</feature>
<evidence type="ECO:0000313" key="9">
    <source>
        <dbReference type="EMBL" id="MBV7272943.1"/>
    </source>
</evidence>
<feature type="transmembrane region" description="Helical" evidence="7">
    <location>
        <begin position="124"/>
        <end position="142"/>
    </location>
</feature>
<feature type="domain" description="EamA" evidence="8">
    <location>
        <begin position="13"/>
        <end position="141"/>
    </location>
</feature>
<comment type="similarity">
    <text evidence="2">Belongs to the EamA transporter family.</text>
</comment>
<comment type="caution">
    <text evidence="9">The sequence shown here is derived from an EMBL/GenBank/DDBJ whole genome shotgun (WGS) entry which is preliminary data.</text>
</comment>
<accession>A0A949X3U6</accession>
<feature type="transmembrane region" description="Helical" evidence="7">
    <location>
        <begin position="256"/>
        <end position="273"/>
    </location>
</feature>
<dbReference type="EMBL" id="JAEEGC010000035">
    <property type="protein sequence ID" value="MBV7272943.1"/>
    <property type="molecule type" value="Genomic_DNA"/>
</dbReference>
<dbReference type="Proteomes" id="UP000694308">
    <property type="component" value="Unassembled WGS sequence"/>
</dbReference>
<proteinExistence type="inferred from homology"/>
<reference evidence="9" key="1">
    <citation type="submission" date="2020-12" db="EMBL/GenBank/DDBJ databases">
        <title>Clostridium thailandense sp. nov., a novel acetogenic bacterium isolated from peat land soil in Thailand.</title>
        <authorList>
            <person name="Chaikitkaew S."/>
            <person name="Birkeland N.K."/>
        </authorList>
    </citation>
    <scope>NUCLEOTIDE SEQUENCE</scope>
    <source>
        <strain evidence="9">PL3</strain>
    </source>
</reference>
<feature type="transmembrane region" description="Helical" evidence="7">
    <location>
        <begin position="279"/>
        <end position="296"/>
    </location>
</feature>
<comment type="subcellular location">
    <subcellularLocation>
        <location evidence="1">Cell membrane</location>
        <topology evidence="1">Multi-pass membrane protein</topology>
    </subcellularLocation>
</comment>
<dbReference type="PANTHER" id="PTHR32322">
    <property type="entry name" value="INNER MEMBRANE TRANSPORTER"/>
    <property type="match status" value="1"/>
</dbReference>